<protein>
    <recommendedName>
        <fullName evidence="6 19">UDP-N-acetylenolpyruvoylglucosamine reductase</fullName>
        <ecNumber evidence="5 19">1.3.1.98</ecNumber>
    </recommendedName>
    <alternativeName>
        <fullName evidence="17 19">UDP-N-acetylmuramate dehydrogenase</fullName>
    </alternativeName>
</protein>
<dbReference type="PANTHER" id="PTHR21071:SF4">
    <property type="entry name" value="UDP-N-ACETYLENOLPYRUVOYLGLUCOSAMINE REDUCTASE"/>
    <property type="match status" value="1"/>
</dbReference>
<dbReference type="GO" id="GO:0051301">
    <property type="term" value="P:cell division"/>
    <property type="evidence" value="ECO:0007669"/>
    <property type="project" value="UniProtKB-KW"/>
</dbReference>
<evidence type="ECO:0000256" key="2">
    <source>
        <dbReference type="ARBA" id="ARBA00003921"/>
    </source>
</evidence>
<gene>
    <name evidence="19" type="primary">murB</name>
    <name evidence="21" type="ORF">A11Q_2011</name>
</gene>
<dbReference type="InterPro" id="IPR011601">
    <property type="entry name" value="MurB_C"/>
</dbReference>
<dbReference type="InterPro" id="IPR016169">
    <property type="entry name" value="FAD-bd_PCMH_sub2"/>
</dbReference>
<dbReference type="SUPFAM" id="SSF56176">
    <property type="entry name" value="FAD-binding/transporter-associated domain-like"/>
    <property type="match status" value="1"/>
</dbReference>
<keyword evidence="7 19" id="KW-0963">Cytoplasm</keyword>
<keyword evidence="16 19" id="KW-0961">Cell wall biogenesis/degradation</keyword>
<dbReference type="KEGG" id="bex:A11Q_2011"/>
<dbReference type="Gene3D" id="3.30.465.10">
    <property type="match status" value="1"/>
</dbReference>
<dbReference type="InterPro" id="IPR036318">
    <property type="entry name" value="FAD-bd_PCMH-like_sf"/>
</dbReference>
<feature type="active site" evidence="19">
    <location>
        <position position="170"/>
    </location>
</feature>
<name>M4V9Z8_9BACT</name>
<comment type="similarity">
    <text evidence="19">Belongs to the MurB family.</text>
</comment>
<dbReference type="EC" id="1.3.1.98" evidence="5 19"/>
<evidence type="ECO:0000256" key="1">
    <source>
        <dbReference type="ARBA" id="ARBA00001974"/>
    </source>
</evidence>
<evidence type="ECO:0000313" key="22">
    <source>
        <dbReference type="Proteomes" id="UP000012040"/>
    </source>
</evidence>
<evidence type="ECO:0000256" key="18">
    <source>
        <dbReference type="ARBA" id="ARBA00048914"/>
    </source>
</evidence>
<keyword evidence="15 19" id="KW-0131">Cell cycle</keyword>
<evidence type="ECO:0000256" key="6">
    <source>
        <dbReference type="ARBA" id="ARBA00015188"/>
    </source>
</evidence>
<dbReference type="Proteomes" id="UP000012040">
    <property type="component" value="Chromosome"/>
</dbReference>
<comment type="cofactor">
    <cofactor evidence="1 19">
        <name>FAD</name>
        <dbReference type="ChEBI" id="CHEBI:57692"/>
    </cofactor>
</comment>
<dbReference type="NCBIfam" id="NF010480">
    <property type="entry name" value="PRK13905.1"/>
    <property type="match status" value="1"/>
</dbReference>
<evidence type="ECO:0000256" key="17">
    <source>
        <dbReference type="ARBA" id="ARBA00031026"/>
    </source>
</evidence>
<evidence type="ECO:0000256" key="19">
    <source>
        <dbReference type="HAMAP-Rule" id="MF_00037"/>
    </source>
</evidence>
<evidence type="ECO:0000256" key="5">
    <source>
        <dbReference type="ARBA" id="ARBA00012518"/>
    </source>
</evidence>
<dbReference type="GO" id="GO:0008762">
    <property type="term" value="F:UDP-N-acetylmuramate dehydrogenase activity"/>
    <property type="evidence" value="ECO:0007669"/>
    <property type="project" value="UniProtKB-UniRule"/>
</dbReference>
<dbReference type="AlphaFoldDB" id="M4V9Z8"/>
<evidence type="ECO:0000256" key="12">
    <source>
        <dbReference type="ARBA" id="ARBA00022960"/>
    </source>
</evidence>
<accession>M4V9Z8</accession>
<reference evidence="21 22" key="1">
    <citation type="journal article" date="2013" name="ISME J.">
        <title>By their genes ye shall know them: genomic signatures of predatory bacteria.</title>
        <authorList>
            <person name="Pasternak Z."/>
            <person name="Pietrokovski S."/>
            <person name="Rotem O."/>
            <person name="Gophna U."/>
            <person name="Lurie-Weinberger M.N."/>
            <person name="Jurkevitch E."/>
        </authorList>
    </citation>
    <scope>NUCLEOTIDE SEQUENCE [LARGE SCALE GENOMIC DNA]</scope>
    <source>
        <strain evidence="21 22">JSS</strain>
    </source>
</reference>
<dbReference type="HOGENOM" id="CLU_035304_1_1_7"/>
<evidence type="ECO:0000256" key="3">
    <source>
        <dbReference type="ARBA" id="ARBA00004496"/>
    </source>
</evidence>
<proteinExistence type="inferred from homology"/>
<comment type="catalytic activity">
    <reaction evidence="18 19">
        <text>UDP-N-acetyl-alpha-D-muramate + NADP(+) = UDP-N-acetyl-3-O-(1-carboxyvinyl)-alpha-D-glucosamine + NADPH + H(+)</text>
        <dbReference type="Rhea" id="RHEA:12248"/>
        <dbReference type="ChEBI" id="CHEBI:15378"/>
        <dbReference type="ChEBI" id="CHEBI:57783"/>
        <dbReference type="ChEBI" id="CHEBI:58349"/>
        <dbReference type="ChEBI" id="CHEBI:68483"/>
        <dbReference type="ChEBI" id="CHEBI:70757"/>
        <dbReference type="EC" id="1.3.1.98"/>
    </reaction>
</comment>
<dbReference type="NCBIfam" id="TIGR00179">
    <property type="entry name" value="murB"/>
    <property type="match status" value="1"/>
</dbReference>
<feature type="active site" description="Proton donor" evidence="19">
    <location>
        <position position="219"/>
    </location>
</feature>
<dbReference type="GO" id="GO:0071949">
    <property type="term" value="F:FAD binding"/>
    <property type="evidence" value="ECO:0007669"/>
    <property type="project" value="InterPro"/>
</dbReference>
<evidence type="ECO:0000256" key="15">
    <source>
        <dbReference type="ARBA" id="ARBA00023306"/>
    </source>
</evidence>
<evidence type="ECO:0000313" key="21">
    <source>
        <dbReference type="EMBL" id="AGH96227.1"/>
    </source>
</evidence>
<dbReference type="UniPathway" id="UPA00219"/>
<dbReference type="HAMAP" id="MF_00037">
    <property type="entry name" value="MurB"/>
    <property type="match status" value="1"/>
</dbReference>
<dbReference type="eggNOG" id="COG0812">
    <property type="taxonomic scope" value="Bacteria"/>
</dbReference>
<evidence type="ECO:0000256" key="14">
    <source>
        <dbReference type="ARBA" id="ARBA00023002"/>
    </source>
</evidence>
<keyword evidence="11 19" id="KW-0521">NADP</keyword>
<comment type="pathway">
    <text evidence="4 19">Cell wall biogenesis; peptidoglycan biosynthesis.</text>
</comment>
<dbReference type="PATRIC" id="fig|1184267.3.peg.2036"/>
<dbReference type="InterPro" id="IPR003170">
    <property type="entry name" value="MurB"/>
</dbReference>
<dbReference type="GO" id="GO:0009252">
    <property type="term" value="P:peptidoglycan biosynthetic process"/>
    <property type="evidence" value="ECO:0007669"/>
    <property type="project" value="UniProtKB-UniRule"/>
</dbReference>
<dbReference type="OrthoDB" id="9804753at2"/>
<dbReference type="EMBL" id="CP003537">
    <property type="protein sequence ID" value="AGH96227.1"/>
    <property type="molecule type" value="Genomic_DNA"/>
</dbReference>
<keyword evidence="13 19" id="KW-0573">Peptidoglycan synthesis</keyword>
<evidence type="ECO:0000256" key="8">
    <source>
        <dbReference type="ARBA" id="ARBA00022618"/>
    </source>
</evidence>
<keyword evidence="14 19" id="KW-0560">Oxidoreductase</keyword>
<evidence type="ECO:0000256" key="13">
    <source>
        <dbReference type="ARBA" id="ARBA00022984"/>
    </source>
</evidence>
<dbReference type="SUPFAM" id="SSF56194">
    <property type="entry name" value="Uridine diphospho-N-Acetylenolpyruvylglucosamine reductase, MurB, C-terminal domain"/>
    <property type="match status" value="1"/>
</dbReference>
<evidence type="ECO:0000256" key="10">
    <source>
        <dbReference type="ARBA" id="ARBA00022827"/>
    </source>
</evidence>
<comment type="function">
    <text evidence="2 19">Cell wall formation.</text>
</comment>
<evidence type="ECO:0000256" key="4">
    <source>
        <dbReference type="ARBA" id="ARBA00004752"/>
    </source>
</evidence>
<evidence type="ECO:0000256" key="16">
    <source>
        <dbReference type="ARBA" id="ARBA00023316"/>
    </source>
</evidence>
<dbReference type="GO" id="GO:0008360">
    <property type="term" value="P:regulation of cell shape"/>
    <property type="evidence" value="ECO:0007669"/>
    <property type="project" value="UniProtKB-KW"/>
</dbReference>
<dbReference type="Gene3D" id="3.90.78.10">
    <property type="entry name" value="UDP-N-acetylenolpyruvoylglucosamine reductase, C-terminal domain"/>
    <property type="match status" value="1"/>
</dbReference>
<keyword evidence="10 19" id="KW-0274">FAD</keyword>
<dbReference type="PANTHER" id="PTHR21071">
    <property type="entry name" value="UDP-N-ACETYLENOLPYRUVOYLGLUCOSAMINE REDUCTASE"/>
    <property type="match status" value="1"/>
</dbReference>
<dbReference type="Gene3D" id="3.30.43.10">
    <property type="entry name" value="Uridine Diphospho-n-acetylenolpyruvylglucosamine Reductase, domain 2"/>
    <property type="match status" value="1"/>
</dbReference>
<dbReference type="GO" id="GO:0005829">
    <property type="term" value="C:cytosol"/>
    <property type="evidence" value="ECO:0007669"/>
    <property type="project" value="TreeGrafter"/>
</dbReference>
<dbReference type="InterPro" id="IPR016167">
    <property type="entry name" value="FAD-bd_PCMH_sub1"/>
</dbReference>
<dbReference type="InterPro" id="IPR016166">
    <property type="entry name" value="FAD-bd_PCMH"/>
</dbReference>
<sequence length="296" mass="32763">MSLSILNNVNLAQYTSWMIGGDADHFCLPTTVDELKEALAFAKQNQLPITILGGGSNVLISDKGIRGLTIGLRRFSEISTEIRDGRLHINCLSGTAKSELLKVFLKNQMGPALFLAGLPGDVGGGVVMNAGVAEMFTPREFMEMVDSIDVMTIDGEIKELQKSDLKISYRHTDGWQPHIVMRVRLSWPYERKPEILTQVREANKIRLSKQPLDMPSCGSVFKNPEGYKVAQLIDQCGLKGYRIGGAQVSTKHANFIVNVEEAKAADAWNLILHVQKTVKEQKGVDIVTEVIRLGDW</sequence>
<dbReference type="Pfam" id="PF02873">
    <property type="entry name" value="MurB_C"/>
    <property type="match status" value="1"/>
</dbReference>
<evidence type="ECO:0000256" key="7">
    <source>
        <dbReference type="ARBA" id="ARBA00022490"/>
    </source>
</evidence>
<keyword evidence="8 19" id="KW-0132">Cell division</keyword>
<dbReference type="GO" id="GO:0071555">
    <property type="term" value="P:cell wall organization"/>
    <property type="evidence" value="ECO:0007669"/>
    <property type="project" value="UniProtKB-KW"/>
</dbReference>
<dbReference type="Pfam" id="PF01565">
    <property type="entry name" value="FAD_binding_4"/>
    <property type="match status" value="1"/>
</dbReference>
<feature type="domain" description="FAD-binding PCMH-type" evidence="20">
    <location>
        <begin position="18"/>
        <end position="190"/>
    </location>
</feature>
<dbReference type="InterPro" id="IPR006094">
    <property type="entry name" value="Oxid_FAD_bind_N"/>
</dbReference>
<feature type="active site" evidence="19">
    <location>
        <position position="289"/>
    </location>
</feature>
<dbReference type="InterPro" id="IPR036635">
    <property type="entry name" value="MurB_C_sf"/>
</dbReference>
<dbReference type="STRING" id="1184267.A11Q_2011"/>
<organism evidence="21 22">
    <name type="scientific">Pseudobdellovibrio exovorus JSS</name>
    <dbReference type="NCBI Taxonomy" id="1184267"/>
    <lineage>
        <taxon>Bacteria</taxon>
        <taxon>Pseudomonadati</taxon>
        <taxon>Bdellovibrionota</taxon>
        <taxon>Bdellovibrionia</taxon>
        <taxon>Bdellovibrionales</taxon>
        <taxon>Pseudobdellovibrionaceae</taxon>
        <taxon>Pseudobdellovibrio</taxon>
    </lineage>
</organism>
<comment type="subcellular location">
    <subcellularLocation>
        <location evidence="3 19">Cytoplasm</location>
    </subcellularLocation>
</comment>
<keyword evidence="22" id="KW-1185">Reference proteome</keyword>
<keyword evidence="12 19" id="KW-0133">Cell shape</keyword>
<keyword evidence="9 19" id="KW-0285">Flavoprotein</keyword>
<dbReference type="RefSeq" id="WP_015470717.1">
    <property type="nucleotide sequence ID" value="NC_020813.1"/>
</dbReference>
<evidence type="ECO:0000256" key="9">
    <source>
        <dbReference type="ARBA" id="ARBA00022630"/>
    </source>
</evidence>
<evidence type="ECO:0000256" key="11">
    <source>
        <dbReference type="ARBA" id="ARBA00022857"/>
    </source>
</evidence>
<dbReference type="PROSITE" id="PS51387">
    <property type="entry name" value="FAD_PCMH"/>
    <property type="match status" value="1"/>
</dbReference>
<evidence type="ECO:0000259" key="20">
    <source>
        <dbReference type="PROSITE" id="PS51387"/>
    </source>
</evidence>